<protein>
    <submittedName>
        <fullName evidence="3">6-phosphogluconolactonase</fullName>
    </submittedName>
</protein>
<accession>A0A1V6LVR1</accession>
<dbReference type="InterPro" id="IPR019405">
    <property type="entry name" value="Lactonase_7-beta_prop"/>
</dbReference>
<dbReference type="GO" id="GO:0005829">
    <property type="term" value="C:cytosol"/>
    <property type="evidence" value="ECO:0007669"/>
    <property type="project" value="TreeGrafter"/>
</dbReference>
<dbReference type="EMBL" id="MTBC01000001">
    <property type="protein sequence ID" value="OQD44137.1"/>
    <property type="molecule type" value="Genomic_DNA"/>
</dbReference>
<dbReference type="Gene3D" id="2.130.10.10">
    <property type="entry name" value="YVTN repeat-like/Quinoprotein amine dehydrogenase"/>
    <property type="match status" value="1"/>
</dbReference>
<dbReference type="Pfam" id="PF10282">
    <property type="entry name" value="Lactonase"/>
    <property type="match status" value="1"/>
</dbReference>
<keyword evidence="2" id="KW-0119">Carbohydrate metabolism</keyword>
<dbReference type="Proteomes" id="UP000191680">
    <property type="component" value="Unassembled WGS sequence"/>
</dbReference>
<evidence type="ECO:0000256" key="1">
    <source>
        <dbReference type="ARBA" id="ARBA00005564"/>
    </source>
</evidence>
<evidence type="ECO:0000313" key="3">
    <source>
        <dbReference type="EMBL" id="OQD44137.1"/>
    </source>
</evidence>
<dbReference type="GO" id="GO:0006006">
    <property type="term" value="P:glucose metabolic process"/>
    <property type="evidence" value="ECO:0007669"/>
    <property type="project" value="UniProtKB-KW"/>
</dbReference>
<comment type="similarity">
    <text evidence="1">Belongs to the cycloisomerase 2 family.</text>
</comment>
<gene>
    <name evidence="3" type="ORF">BUL40_00870</name>
</gene>
<reference evidence="3 4" key="1">
    <citation type="submission" date="2016-12" db="EMBL/GenBank/DDBJ databases">
        <authorList>
            <person name="Song W.-J."/>
            <person name="Kurnit D.M."/>
        </authorList>
    </citation>
    <scope>NUCLEOTIDE SEQUENCE [LARGE SCALE GENOMIC DNA]</scope>
    <source>
        <strain evidence="3 4">HSG9</strain>
    </source>
</reference>
<dbReference type="InterPro" id="IPR050282">
    <property type="entry name" value="Cycloisomerase_2"/>
</dbReference>
<dbReference type="InterPro" id="IPR011048">
    <property type="entry name" value="Haem_d1_sf"/>
</dbReference>
<dbReference type="OrthoDB" id="9790815at2"/>
<dbReference type="SUPFAM" id="SSF51004">
    <property type="entry name" value="C-terminal (heme d1) domain of cytochrome cd1-nitrite reductase"/>
    <property type="match status" value="1"/>
</dbReference>
<comment type="caution">
    <text evidence="3">The sequence shown here is derived from an EMBL/GenBank/DDBJ whole genome shotgun (WGS) entry which is preliminary data.</text>
</comment>
<evidence type="ECO:0000256" key="2">
    <source>
        <dbReference type="ARBA" id="ARBA00022526"/>
    </source>
</evidence>
<keyword evidence="2" id="KW-0313">Glucose metabolism</keyword>
<evidence type="ECO:0000313" key="4">
    <source>
        <dbReference type="Proteomes" id="UP000191680"/>
    </source>
</evidence>
<sequence length="384" mass="42141">MVALVLARNSYFRSPQTTLNMKMQYHILALVILLFTACKKEKPQEMQKIYIGTYTNGNSEGIYSIQFNPLTGTLDSLKLEAKLSSPSFLTLSDDGKMLYAVEETSDFDANSGGVVALQVTSDGLKEVNAKATGGANPCHVAYSPSGQLAVSNYSGGNLAIFDLLEDGQLGDRQVINHNPPDTTGISHVHMAHFNADGLFAADLGLDQVKRYTKQPYGWVPAEQEALTLDKGAGPRHFVFDESRNFMYVINELNATLTVFKRDALGKFQPLQTESTIDPNYAGPHPCADIHMSPDGQFLYGSNRGENTLVIFKIDKATGKISLVGRTSVEGDWPRNFTLSPDGKFVLVANKKSNNITVFKRDEKEGTLNFLHEVALDSPVCLVFE</sequence>
<dbReference type="PANTHER" id="PTHR30344:SF1">
    <property type="entry name" value="6-PHOSPHOGLUCONOLACTONASE"/>
    <property type="match status" value="1"/>
</dbReference>
<organism evidence="3 4">
    <name type="scientific">Croceivirga radicis</name>
    <dbReference type="NCBI Taxonomy" id="1929488"/>
    <lineage>
        <taxon>Bacteria</taxon>
        <taxon>Pseudomonadati</taxon>
        <taxon>Bacteroidota</taxon>
        <taxon>Flavobacteriia</taxon>
        <taxon>Flavobacteriales</taxon>
        <taxon>Flavobacteriaceae</taxon>
        <taxon>Croceivirga</taxon>
    </lineage>
</organism>
<dbReference type="PANTHER" id="PTHR30344">
    <property type="entry name" value="6-PHOSPHOGLUCONOLACTONASE-RELATED"/>
    <property type="match status" value="1"/>
</dbReference>
<dbReference type="GO" id="GO:0017057">
    <property type="term" value="F:6-phosphogluconolactonase activity"/>
    <property type="evidence" value="ECO:0007669"/>
    <property type="project" value="TreeGrafter"/>
</dbReference>
<dbReference type="InterPro" id="IPR015943">
    <property type="entry name" value="WD40/YVTN_repeat-like_dom_sf"/>
</dbReference>
<keyword evidence="4" id="KW-1185">Reference proteome</keyword>
<proteinExistence type="inferred from homology"/>
<name>A0A1V6LVR1_9FLAO</name>
<dbReference type="AlphaFoldDB" id="A0A1V6LVR1"/>